<dbReference type="Proteomes" id="UP000053095">
    <property type="component" value="Unassembled WGS sequence"/>
</dbReference>
<name>A0A6V8H5V5_TALPI</name>
<proteinExistence type="predicted"/>
<protein>
    <submittedName>
        <fullName evidence="2">Uncharacterized protein</fullName>
    </submittedName>
</protein>
<keyword evidence="1" id="KW-0732">Signal</keyword>
<feature type="chain" id="PRO_5028473149" evidence="1">
    <location>
        <begin position="25"/>
        <end position="142"/>
    </location>
</feature>
<dbReference type="AlphaFoldDB" id="A0A6V8H5V5"/>
<evidence type="ECO:0000256" key="1">
    <source>
        <dbReference type="SAM" id="SignalP"/>
    </source>
</evidence>
<evidence type="ECO:0000313" key="2">
    <source>
        <dbReference type="EMBL" id="GAM34744.1"/>
    </source>
</evidence>
<sequence>MKTSTITTFLGLLASNALVQVVKAANCQGSHNAAWGGATWDSINQVIEQTCNAQPRLADYHAYGEVDGYNVASAEAAVGSGGSPNCWGAMYQIRDQCLDTGNGKYATQGWWQYGDEYYFLWAWDKADCAYYNQLSGYNNPGC</sequence>
<accession>A0A6V8H5V5</accession>
<organism evidence="2 3">
    <name type="scientific">Talaromyces pinophilus</name>
    <name type="common">Penicillium pinophilum</name>
    <dbReference type="NCBI Taxonomy" id="128442"/>
    <lineage>
        <taxon>Eukaryota</taxon>
        <taxon>Fungi</taxon>
        <taxon>Dikarya</taxon>
        <taxon>Ascomycota</taxon>
        <taxon>Pezizomycotina</taxon>
        <taxon>Eurotiomycetes</taxon>
        <taxon>Eurotiomycetidae</taxon>
        <taxon>Eurotiales</taxon>
        <taxon>Trichocomaceae</taxon>
        <taxon>Talaromyces</taxon>
        <taxon>Talaromyces sect. Talaromyces</taxon>
    </lineage>
</organism>
<gene>
    <name evidence="2" type="ORF">TCE0_015r02516</name>
</gene>
<reference evidence="3" key="1">
    <citation type="journal article" date="2015" name="Genome Announc.">
        <title>Draft genome sequence of Talaromyces cellulolyticus strain Y-94, a source of lignocellulosic biomass-degrading enzymes.</title>
        <authorList>
            <person name="Fujii T."/>
            <person name="Koike H."/>
            <person name="Sawayama S."/>
            <person name="Yano S."/>
            <person name="Inoue H."/>
        </authorList>
    </citation>
    <scope>NUCLEOTIDE SEQUENCE [LARGE SCALE GENOMIC DNA]</scope>
    <source>
        <strain evidence="3">Y-94</strain>
    </source>
</reference>
<keyword evidence="3" id="KW-1185">Reference proteome</keyword>
<dbReference type="EMBL" id="DF933811">
    <property type="protein sequence ID" value="GAM34744.1"/>
    <property type="molecule type" value="Genomic_DNA"/>
</dbReference>
<evidence type="ECO:0000313" key="3">
    <source>
        <dbReference type="Proteomes" id="UP000053095"/>
    </source>
</evidence>
<comment type="caution">
    <text evidence="2">The sequence shown here is derived from an EMBL/GenBank/DDBJ whole genome shotgun (WGS) entry which is preliminary data.</text>
</comment>
<feature type="signal peptide" evidence="1">
    <location>
        <begin position="1"/>
        <end position="24"/>
    </location>
</feature>